<reference evidence="8 9" key="1">
    <citation type="submission" date="2021-08" db="EMBL/GenBank/DDBJ databases">
        <title>Draft genome sequence of Spirulina subsalsa with high tolerance to salinity and hype-accumulation of phycocyanin.</title>
        <authorList>
            <person name="Pei H."/>
            <person name="Jiang L."/>
        </authorList>
    </citation>
    <scope>NUCLEOTIDE SEQUENCE [LARGE SCALE GENOMIC DNA]</scope>
    <source>
        <strain evidence="8 9">FACHB-351</strain>
    </source>
</reference>
<organism evidence="8 9">
    <name type="scientific">Spirulina subsalsa FACHB-351</name>
    <dbReference type="NCBI Taxonomy" id="234711"/>
    <lineage>
        <taxon>Bacteria</taxon>
        <taxon>Bacillati</taxon>
        <taxon>Cyanobacteriota</taxon>
        <taxon>Cyanophyceae</taxon>
        <taxon>Spirulinales</taxon>
        <taxon>Spirulinaceae</taxon>
        <taxon>Spirulina</taxon>
    </lineage>
</organism>
<keyword evidence="9" id="KW-1185">Reference proteome</keyword>
<evidence type="ECO:0000256" key="3">
    <source>
        <dbReference type="ARBA" id="ARBA00022532"/>
    </source>
</evidence>
<sequence>MTAVCEYIPGLENIPVAESAISYVDGQKGVLEYRGIPIEELAQKSTFLETTYLLIWGVLPTKEELAAFENEIRFHRRIKYRIRDMMKCFPETGHPMDALQTSAAALGLFYSRRALNDSHYIREAVVRLIAKIPTMVAAFKSMRKGNDPIQPRDDLDYSTNFLYMLTERIPEPVAARVFDVCLILHAEHTMNASTFSAMVTSSTLTDPYGVIASAVGTLAGPLHGGANEEVIDMLEAIGSVENVRPYIEDCITNKKKIMGFGHRVYKVKDPRATILQGLAERLFEQMGHDRFYDIALELEKVVEEKLGHKGIYANVDFYSGLVYRKLGIPTDLYTPIFAIARVAGWLAHWREQISENRIFRPTQVYVGEHSRPYLPFHDRG</sequence>
<evidence type="ECO:0000256" key="2">
    <source>
        <dbReference type="ARBA" id="ARBA00010566"/>
    </source>
</evidence>
<keyword evidence="3" id="KW-0816">Tricarboxylic acid cycle</keyword>
<dbReference type="InterPro" id="IPR011278">
    <property type="entry name" value="2-MeCitrate/Citrate_synth_II"/>
</dbReference>
<dbReference type="PIRSF" id="PIRSF001369">
    <property type="entry name" value="Citrate_synth"/>
    <property type="match status" value="1"/>
</dbReference>
<protein>
    <recommendedName>
        <fullName evidence="6">Citrate synthase</fullName>
    </recommendedName>
</protein>
<evidence type="ECO:0000256" key="6">
    <source>
        <dbReference type="PIRNR" id="PIRNR001369"/>
    </source>
</evidence>
<dbReference type="PANTHER" id="PTHR11739">
    <property type="entry name" value="CITRATE SYNTHASE"/>
    <property type="match status" value="1"/>
</dbReference>
<dbReference type="InterPro" id="IPR002020">
    <property type="entry name" value="Citrate_synthase"/>
</dbReference>
<dbReference type="Gene3D" id="1.10.580.10">
    <property type="entry name" value="Citrate Synthase, domain 1"/>
    <property type="match status" value="1"/>
</dbReference>
<evidence type="ECO:0000256" key="7">
    <source>
        <dbReference type="RuleBase" id="RU003406"/>
    </source>
</evidence>
<comment type="pathway">
    <text evidence="1">Carbohydrate metabolism; tricarboxylic acid cycle.</text>
</comment>
<dbReference type="Pfam" id="PF00285">
    <property type="entry name" value="Citrate_synt"/>
    <property type="match status" value="1"/>
</dbReference>
<evidence type="ECO:0000313" key="8">
    <source>
        <dbReference type="EMBL" id="MCW6037777.1"/>
    </source>
</evidence>
<dbReference type="PANTHER" id="PTHR11739:SF4">
    <property type="entry name" value="CITRATE SYNTHASE, PEROXISOMAL"/>
    <property type="match status" value="1"/>
</dbReference>
<dbReference type="PROSITE" id="PS00480">
    <property type="entry name" value="CITRATE_SYNTHASE"/>
    <property type="match status" value="1"/>
</dbReference>
<dbReference type="InterPro" id="IPR016142">
    <property type="entry name" value="Citrate_synth-like_lrg_a-sub"/>
</dbReference>
<dbReference type="Gene3D" id="1.10.230.10">
    <property type="entry name" value="Cytochrome P450-Terp, domain 2"/>
    <property type="match status" value="1"/>
</dbReference>
<comment type="caution">
    <text evidence="8">The sequence shown here is derived from an EMBL/GenBank/DDBJ whole genome shotgun (WGS) entry which is preliminary data.</text>
</comment>
<accession>A0ABT3L8D7</accession>
<dbReference type="InterPro" id="IPR019810">
    <property type="entry name" value="Citrate_synthase_AS"/>
</dbReference>
<dbReference type="PRINTS" id="PR00143">
    <property type="entry name" value="CITRTSNTHASE"/>
</dbReference>
<dbReference type="Proteomes" id="UP001526426">
    <property type="component" value="Unassembled WGS sequence"/>
</dbReference>
<dbReference type="InterPro" id="IPR024176">
    <property type="entry name" value="Citrate_synthase_bac-typ"/>
</dbReference>
<evidence type="ECO:0000313" key="9">
    <source>
        <dbReference type="Proteomes" id="UP001526426"/>
    </source>
</evidence>
<name>A0ABT3L8D7_9CYAN</name>
<comment type="similarity">
    <text evidence="2 6 7">Belongs to the citrate synthase family.</text>
</comment>
<dbReference type="NCBIfam" id="NF010639">
    <property type="entry name" value="PRK14036.1"/>
    <property type="match status" value="1"/>
</dbReference>
<proteinExistence type="inferred from homology"/>
<evidence type="ECO:0000256" key="4">
    <source>
        <dbReference type="ARBA" id="ARBA00022679"/>
    </source>
</evidence>
<gene>
    <name evidence="8" type="ORF">K4A83_16080</name>
</gene>
<dbReference type="SUPFAM" id="SSF48256">
    <property type="entry name" value="Citrate synthase"/>
    <property type="match status" value="1"/>
</dbReference>
<dbReference type="InterPro" id="IPR016143">
    <property type="entry name" value="Citrate_synth-like_sm_a-sub"/>
</dbReference>
<keyword evidence="4 6" id="KW-0808">Transferase</keyword>
<dbReference type="NCBIfam" id="TIGR01800">
    <property type="entry name" value="cit_synth_II"/>
    <property type="match status" value="1"/>
</dbReference>
<dbReference type="EMBL" id="JAIHOM010000089">
    <property type="protein sequence ID" value="MCW6037777.1"/>
    <property type="molecule type" value="Genomic_DNA"/>
</dbReference>
<evidence type="ECO:0000256" key="5">
    <source>
        <dbReference type="ARBA" id="ARBA00049288"/>
    </source>
</evidence>
<evidence type="ECO:0000256" key="1">
    <source>
        <dbReference type="ARBA" id="ARBA00005163"/>
    </source>
</evidence>
<dbReference type="RefSeq" id="WP_265265649.1">
    <property type="nucleotide sequence ID" value="NZ_JAIHOM010000089.1"/>
</dbReference>
<comment type="catalytic activity">
    <reaction evidence="5">
        <text>oxaloacetate + acetyl-CoA + H2O = citrate + CoA + H(+)</text>
        <dbReference type="Rhea" id="RHEA:16845"/>
        <dbReference type="ChEBI" id="CHEBI:15377"/>
        <dbReference type="ChEBI" id="CHEBI:15378"/>
        <dbReference type="ChEBI" id="CHEBI:16452"/>
        <dbReference type="ChEBI" id="CHEBI:16947"/>
        <dbReference type="ChEBI" id="CHEBI:57287"/>
        <dbReference type="ChEBI" id="CHEBI:57288"/>
        <dbReference type="EC" id="2.3.3.16"/>
    </reaction>
</comment>
<dbReference type="InterPro" id="IPR036969">
    <property type="entry name" value="Citrate_synthase_sf"/>
</dbReference>